<dbReference type="Pfam" id="PF00561">
    <property type="entry name" value="Abhydrolase_1"/>
    <property type="match status" value="1"/>
</dbReference>
<dbReference type="InterPro" id="IPR029058">
    <property type="entry name" value="AB_hydrolase_fold"/>
</dbReference>
<evidence type="ECO:0000259" key="1">
    <source>
        <dbReference type="Pfam" id="PF00561"/>
    </source>
</evidence>
<dbReference type="PRINTS" id="PR00412">
    <property type="entry name" value="EPOXHYDRLASE"/>
</dbReference>
<dbReference type="InterPro" id="IPR000073">
    <property type="entry name" value="AB_hydrolase_1"/>
</dbReference>
<dbReference type="Gene3D" id="3.40.50.1820">
    <property type="entry name" value="alpha/beta hydrolase"/>
    <property type="match status" value="1"/>
</dbReference>
<dbReference type="EMBL" id="CP138858">
    <property type="protein sequence ID" value="WPJ96484.1"/>
    <property type="molecule type" value="Genomic_DNA"/>
</dbReference>
<reference evidence="2 3" key="1">
    <citation type="submission" date="2023-11" db="EMBL/GenBank/DDBJ databases">
        <title>Coraliomargarita sp. nov., isolated from marine algae.</title>
        <authorList>
            <person name="Lee J.K."/>
            <person name="Baek J.H."/>
            <person name="Kim J.M."/>
            <person name="Choi D.G."/>
            <person name="Jeon C.O."/>
        </authorList>
    </citation>
    <scope>NUCLEOTIDE SEQUENCE [LARGE SCALE GENOMIC DNA]</scope>
    <source>
        <strain evidence="2 3">J2-16</strain>
    </source>
</reference>
<keyword evidence="3" id="KW-1185">Reference proteome</keyword>
<gene>
    <name evidence="2" type="ORF">SH580_02050</name>
</gene>
<proteinExistence type="predicted"/>
<dbReference type="InterPro" id="IPR000639">
    <property type="entry name" value="Epox_hydrolase-like"/>
</dbReference>
<protein>
    <submittedName>
        <fullName evidence="2">Alpha/beta hydrolase</fullName>
    </submittedName>
</protein>
<feature type="domain" description="AB hydrolase-1" evidence="1">
    <location>
        <begin position="62"/>
        <end position="313"/>
    </location>
</feature>
<dbReference type="RefSeq" id="WP_319833343.1">
    <property type="nucleotide sequence ID" value="NZ_CP138858.1"/>
</dbReference>
<organism evidence="2 3">
    <name type="scientific">Coraliomargarita algicola</name>
    <dbReference type="NCBI Taxonomy" id="3092156"/>
    <lineage>
        <taxon>Bacteria</taxon>
        <taxon>Pseudomonadati</taxon>
        <taxon>Verrucomicrobiota</taxon>
        <taxon>Opitutia</taxon>
        <taxon>Puniceicoccales</taxon>
        <taxon>Coraliomargaritaceae</taxon>
        <taxon>Coraliomargarita</taxon>
    </lineage>
</organism>
<sequence>MIRLITKLLPLWILSFAVAQAGIRLENYTYPFPVSNFSFESQEQTLEMSYMDVSPTTDVLGTVLLLHGKNFSGAYFEETANALLETGYRVIMPDQIGFGKSTKPSHYQYSFHQLAQNTYDLLKSLKVEQVQVLGHSMGGMLATRFALMYPDMATSLTLLNPIGLEDWKAKGVPYQSIDEWYQGELKKTPEKIRAYQLDSYYDGKWKSAYDSGVEMLTRFIQSKEYPVMAWNQALTYDMIYNQPVVYEFKQLSQPTLLIIGQRDTTALGKNKVSAEVKATLGNYPELGRAALKAIPNATLVELEGLGHLPQIEDFGRFFGPYIEFLNAN</sequence>
<evidence type="ECO:0000313" key="2">
    <source>
        <dbReference type="EMBL" id="WPJ96484.1"/>
    </source>
</evidence>
<dbReference type="PANTHER" id="PTHR43798:SF33">
    <property type="entry name" value="HYDROLASE, PUTATIVE (AFU_ORTHOLOGUE AFUA_2G14860)-RELATED"/>
    <property type="match status" value="1"/>
</dbReference>
<dbReference type="GO" id="GO:0016787">
    <property type="term" value="F:hydrolase activity"/>
    <property type="evidence" value="ECO:0007669"/>
    <property type="project" value="UniProtKB-KW"/>
</dbReference>
<dbReference type="SUPFAM" id="SSF53474">
    <property type="entry name" value="alpha/beta-Hydrolases"/>
    <property type="match status" value="1"/>
</dbReference>
<accession>A0ABZ0RU66</accession>
<dbReference type="PANTHER" id="PTHR43798">
    <property type="entry name" value="MONOACYLGLYCEROL LIPASE"/>
    <property type="match status" value="1"/>
</dbReference>
<dbReference type="Proteomes" id="UP001324993">
    <property type="component" value="Chromosome"/>
</dbReference>
<evidence type="ECO:0000313" key="3">
    <source>
        <dbReference type="Proteomes" id="UP001324993"/>
    </source>
</evidence>
<dbReference type="PRINTS" id="PR00111">
    <property type="entry name" value="ABHYDROLASE"/>
</dbReference>
<keyword evidence="2" id="KW-0378">Hydrolase</keyword>
<name>A0ABZ0RU66_9BACT</name>
<dbReference type="InterPro" id="IPR050266">
    <property type="entry name" value="AB_hydrolase_sf"/>
</dbReference>